<dbReference type="PANTHER" id="PTHR33121:SF23">
    <property type="entry name" value="CYCLIC DI-GMP PHOSPHODIESTERASE PDEB"/>
    <property type="match status" value="1"/>
</dbReference>
<dbReference type="InterPro" id="IPR001633">
    <property type="entry name" value="EAL_dom"/>
</dbReference>
<dbReference type="GO" id="GO:0071111">
    <property type="term" value="F:cyclic-guanylate-specific phosphodiesterase activity"/>
    <property type="evidence" value="ECO:0007669"/>
    <property type="project" value="InterPro"/>
</dbReference>
<dbReference type="RefSeq" id="WP_203900204.1">
    <property type="nucleotide sequence ID" value="NZ_BOPF01000012.1"/>
</dbReference>
<evidence type="ECO:0000259" key="1">
    <source>
        <dbReference type="PROSITE" id="PS50883"/>
    </source>
</evidence>
<dbReference type="Proteomes" id="UP000619260">
    <property type="component" value="Unassembled WGS sequence"/>
</dbReference>
<evidence type="ECO:0000313" key="3">
    <source>
        <dbReference type="Proteomes" id="UP000619260"/>
    </source>
</evidence>
<reference evidence="2" key="1">
    <citation type="submission" date="2021-01" db="EMBL/GenBank/DDBJ databases">
        <title>Whole genome shotgun sequence of Virgisporangium aliadipatigenens NBRC 105644.</title>
        <authorList>
            <person name="Komaki H."/>
            <person name="Tamura T."/>
        </authorList>
    </citation>
    <scope>NUCLEOTIDE SEQUENCE</scope>
    <source>
        <strain evidence="2">NBRC 105644</strain>
    </source>
</reference>
<feature type="domain" description="EAL" evidence="1">
    <location>
        <begin position="155"/>
        <end position="404"/>
    </location>
</feature>
<proteinExistence type="predicted"/>
<dbReference type="Pfam" id="PF00563">
    <property type="entry name" value="EAL"/>
    <property type="match status" value="1"/>
</dbReference>
<dbReference type="SUPFAM" id="SSF141868">
    <property type="entry name" value="EAL domain-like"/>
    <property type="match status" value="1"/>
</dbReference>
<dbReference type="InterPro" id="IPR050706">
    <property type="entry name" value="Cyclic-di-GMP_PDE-like"/>
</dbReference>
<dbReference type="InterPro" id="IPR043128">
    <property type="entry name" value="Rev_trsase/Diguanyl_cyclase"/>
</dbReference>
<gene>
    <name evidence="2" type="ORF">Val02_35650</name>
</gene>
<sequence>MDTLLPADRDPATGLFGRRRFGDEVDRALHDGGGALLVLRVQPTDLIPPVAHRLREDCGEGPVFGLTGPGEIGILLRGTAMGDARRIAERLVATVRETAFPADATAWGGLVRCPAGGGVEGHDLLIDAAEGWRRARASDVPVVTRFEPAPVVTRRLACRGWIDGIVHDGRLTLHAQPIRETATGRVDRYELLLRVRDELTGCPQPPGALLDTAERADAVLRIDLWAVARAVRLLEAFPQGPCLQVNVSGRSFGDPRLLAAVTHLLDRSGVRPDRLVLELTEIALIGNFTEACRTAGRLRRLGCGLALDDFGAGYGSFRYLKYLPVDQVKIDGDFVVGLGHSRADRAMVEAVVSVCRALGVRAVAESVEDPATLRVVEELGVDYCQGYLIGRPRPAVEVLGGGGV</sequence>
<dbReference type="CDD" id="cd01948">
    <property type="entry name" value="EAL"/>
    <property type="match status" value="1"/>
</dbReference>
<evidence type="ECO:0000313" key="2">
    <source>
        <dbReference type="EMBL" id="GIJ46679.1"/>
    </source>
</evidence>
<dbReference type="EMBL" id="BOPF01000012">
    <property type="protein sequence ID" value="GIJ46679.1"/>
    <property type="molecule type" value="Genomic_DNA"/>
</dbReference>
<name>A0A8J3YJQ9_9ACTN</name>
<dbReference type="SUPFAM" id="SSF55073">
    <property type="entry name" value="Nucleotide cyclase"/>
    <property type="match status" value="1"/>
</dbReference>
<keyword evidence="3" id="KW-1185">Reference proteome</keyword>
<dbReference type="SMART" id="SM00052">
    <property type="entry name" value="EAL"/>
    <property type="match status" value="1"/>
</dbReference>
<comment type="caution">
    <text evidence="2">The sequence shown here is derived from an EMBL/GenBank/DDBJ whole genome shotgun (WGS) entry which is preliminary data.</text>
</comment>
<dbReference type="Gene3D" id="3.30.70.270">
    <property type="match status" value="1"/>
</dbReference>
<dbReference type="Gene3D" id="3.20.20.450">
    <property type="entry name" value="EAL domain"/>
    <property type="match status" value="1"/>
</dbReference>
<dbReference type="InterPro" id="IPR029787">
    <property type="entry name" value="Nucleotide_cyclase"/>
</dbReference>
<accession>A0A8J3YJQ9</accession>
<dbReference type="InterPro" id="IPR035919">
    <property type="entry name" value="EAL_sf"/>
</dbReference>
<dbReference type="PANTHER" id="PTHR33121">
    <property type="entry name" value="CYCLIC DI-GMP PHOSPHODIESTERASE PDEF"/>
    <property type="match status" value="1"/>
</dbReference>
<organism evidence="2 3">
    <name type="scientific">Virgisporangium aliadipatigenens</name>
    <dbReference type="NCBI Taxonomy" id="741659"/>
    <lineage>
        <taxon>Bacteria</taxon>
        <taxon>Bacillati</taxon>
        <taxon>Actinomycetota</taxon>
        <taxon>Actinomycetes</taxon>
        <taxon>Micromonosporales</taxon>
        <taxon>Micromonosporaceae</taxon>
        <taxon>Virgisporangium</taxon>
    </lineage>
</organism>
<dbReference type="AlphaFoldDB" id="A0A8J3YJQ9"/>
<dbReference type="PROSITE" id="PS50883">
    <property type="entry name" value="EAL"/>
    <property type="match status" value="1"/>
</dbReference>
<protein>
    <recommendedName>
        <fullName evidence="1">EAL domain-containing protein</fullName>
    </recommendedName>
</protein>